<keyword evidence="2" id="KW-1185">Reference proteome</keyword>
<protein>
    <submittedName>
        <fullName evidence="1">Uncharacterized protein</fullName>
    </submittedName>
</protein>
<dbReference type="RefSeq" id="WP_148981036.1">
    <property type="nucleotide sequence ID" value="NZ_CP043315.1"/>
</dbReference>
<name>A0A5C0UEK1_9PROT</name>
<evidence type="ECO:0000313" key="1">
    <source>
        <dbReference type="EMBL" id="QEK38189.1"/>
    </source>
</evidence>
<sequence>MSTAEYNKKYDLTQDYTVIAPNYSDIRKNLHLKQTLIIQKLKVKSKQISILP</sequence>
<dbReference type="Proteomes" id="UP000325155">
    <property type="component" value="Chromosome"/>
</dbReference>
<accession>A0A5C0UEK1</accession>
<dbReference type="EMBL" id="CP043315">
    <property type="protein sequence ID" value="QEK38189.1"/>
    <property type="molecule type" value="Genomic_DNA"/>
</dbReference>
<evidence type="ECO:0000313" key="2">
    <source>
        <dbReference type="Proteomes" id="UP000325155"/>
    </source>
</evidence>
<dbReference type="AlphaFoldDB" id="A0A5C0UEK1"/>
<dbReference type="KEGG" id="cip:FZC35_02300"/>
<proteinExistence type="predicted"/>
<gene>
    <name evidence="1" type="ORF">FZC35_02300</name>
</gene>
<organism evidence="1 2">
    <name type="scientific">Candidatus Cytomitobacter indipagum</name>
    <dbReference type="NCBI Taxonomy" id="2601575"/>
    <lineage>
        <taxon>Bacteria</taxon>
        <taxon>Pseudomonadati</taxon>
        <taxon>Pseudomonadota</taxon>
        <taxon>Alphaproteobacteria</taxon>
        <taxon>Holosporales</taxon>
        <taxon>Holosporaceae</taxon>
        <taxon>Candidatus Cytomitobacter</taxon>
    </lineage>
</organism>
<reference evidence="1 2" key="1">
    <citation type="submission" date="2019-08" db="EMBL/GenBank/DDBJ databases">
        <title>Highly reduced genomes of protist endosymbionts show evolutionary convergence.</title>
        <authorList>
            <person name="George E."/>
            <person name="Husnik F."/>
            <person name="Tashyreva D."/>
            <person name="Prokopchuk G."/>
            <person name="Horak A."/>
            <person name="Kwong W.K."/>
            <person name="Lukes J."/>
            <person name="Keeling P.J."/>
        </authorList>
    </citation>
    <scope>NUCLEOTIDE SEQUENCE [LARGE SCALE GENOMIC DNA]</scope>
    <source>
        <strain evidence="1">1605</strain>
    </source>
</reference>